<dbReference type="GO" id="GO:0005524">
    <property type="term" value="F:ATP binding"/>
    <property type="evidence" value="ECO:0007669"/>
    <property type="project" value="UniProtKB-UniRule"/>
</dbReference>
<dbReference type="UniPathway" id="UPA00359">
    <property type="reaction ID" value="UER00482"/>
</dbReference>
<protein>
    <recommendedName>
        <fullName evidence="4 13">Tetraacyldisaccharide 4'-kinase</fullName>
        <ecNumber evidence="3 13">2.7.1.130</ecNumber>
    </recommendedName>
    <alternativeName>
        <fullName evidence="12 13">Lipid A 4'-kinase</fullName>
    </alternativeName>
</protein>
<name>A0A3A8B2K7_9RHOB</name>
<dbReference type="InterPro" id="IPR003758">
    <property type="entry name" value="LpxK"/>
</dbReference>
<evidence type="ECO:0000256" key="5">
    <source>
        <dbReference type="ARBA" id="ARBA00022516"/>
    </source>
</evidence>
<evidence type="ECO:0000256" key="7">
    <source>
        <dbReference type="ARBA" id="ARBA00022679"/>
    </source>
</evidence>
<comment type="similarity">
    <text evidence="13">Belongs to the LpxK family.</text>
</comment>
<dbReference type="Pfam" id="PF02606">
    <property type="entry name" value="LpxK"/>
    <property type="match status" value="1"/>
</dbReference>
<dbReference type="GO" id="GO:0005886">
    <property type="term" value="C:plasma membrane"/>
    <property type="evidence" value="ECO:0007669"/>
    <property type="project" value="TreeGrafter"/>
</dbReference>
<keyword evidence="9 13" id="KW-0418">Kinase</keyword>
<dbReference type="PANTHER" id="PTHR42724">
    <property type="entry name" value="TETRAACYLDISACCHARIDE 4'-KINASE"/>
    <property type="match status" value="1"/>
</dbReference>
<proteinExistence type="inferred from homology"/>
<evidence type="ECO:0000256" key="12">
    <source>
        <dbReference type="ARBA" id="ARBA00029757"/>
    </source>
</evidence>
<reference evidence="14 15" key="1">
    <citation type="submission" date="2018-09" db="EMBL/GenBank/DDBJ databases">
        <title>Roseovarius spongiae sp. nov., isolated from a marine sponge.</title>
        <authorList>
            <person name="Zhuang L."/>
            <person name="Luo L."/>
        </authorList>
    </citation>
    <scope>NUCLEOTIDE SEQUENCE [LARGE SCALE GENOMIC DNA]</scope>
    <source>
        <strain evidence="14 15">HN-E21</strain>
    </source>
</reference>
<dbReference type="GO" id="GO:0009245">
    <property type="term" value="P:lipid A biosynthetic process"/>
    <property type="evidence" value="ECO:0007669"/>
    <property type="project" value="UniProtKB-UniRule"/>
</dbReference>
<dbReference type="PANTHER" id="PTHR42724:SF1">
    <property type="entry name" value="TETRAACYLDISACCHARIDE 4'-KINASE, MITOCHONDRIAL-RELATED"/>
    <property type="match status" value="1"/>
</dbReference>
<dbReference type="InterPro" id="IPR027417">
    <property type="entry name" value="P-loop_NTPase"/>
</dbReference>
<evidence type="ECO:0000256" key="4">
    <source>
        <dbReference type="ARBA" id="ARBA00016436"/>
    </source>
</evidence>
<keyword evidence="6 13" id="KW-0441">Lipid A biosynthesis</keyword>
<keyword evidence="11 13" id="KW-0443">Lipid metabolism</keyword>
<dbReference type="Proteomes" id="UP000281128">
    <property type="component" value="Unassembled WGS sequence"/>
</dbReference>
<keyword evidence="7 13" id="KW-0808">Transferase</keyword>
<comment type="function">
    <text evidence="1 13">Transfers the gamma-phosphate of ATP to the 4'-position of a tetraacyldisaccharide 1-phosphate intermediate (termed DS-1-P) to form tetraacyldisaccharide 1,4'-bis-phosphate (lipid IVA).</text>
</comment>
<evidence type="ECO:0000256" key="13">
    <source>
        <dbReference type="HAMAP-Rule" id="MF_00409"/>
    </source>
</evidence>
<accession>A0A3A8B2K7</accession>
<dbReference type="EC" id="2.7.1.130" evidence="3 13"/>
<dbReference type="NCBIfam" id="TIGR00682">
    <property type="entry name" value="lpxK"/>
    <property type="match status" value="1"/>
</dbReference>
<dbReference type="EMBL" id="RAPE01000003">
    <property type="protein sequence ID" value="RKF13895.1"/>
    <property type="molecule type" value="Genomic_DNA"/>
</dbReference>
<evidence type="ECO:0000256" key="1">
    <source>
        <dbReference type="ARBA" id="ARBA00002274"/>
    </source>
</evidence>
<dbReference type="GO" id="GO:0009244">
    <property type="term" value="P:lipopolysaccharide core region biosynthetic process"/>
    <property type="evidence" value="ECO:0007669"/>
    <property type="project" value="TreeGrafter"/>
</dbReference>
<feature type="binding site" evidence="13">
    <location>
        <begin position="55"/>
        <end position="62"/>
    </location>
    <ligand>
        <name>ATP</name>
        <dbReference type="ChEBI" id="CHEBI:30616"/>
    </ligand>
</feature>
<evidence type="ECO:0000313" key="14">
    <source>
        <dbReference type="EMBL" id="RKF13895.1"/>
    </source>
</evidence>
<organism evidence="14 15">
    <name type="scientific">Roseovarius spongiae</name>
    <dbReference type="NCBI Taxonomy" id="2320272"/>
    <lineage>
        <taxon>Bacteria</taxon>
        <taxon>Pseudomonadati</taxon>
        <taxon>Pseudomonadota</taxon>
        <taxon>Alphaproteobacteria</taxon>
        <taxon>Rhodobacterales</taxon>
        <taxon>Roseobacteraceae</taxon>
        <taxon>Roseovarius</taxon>
    </lineage>
</organism>
<gene>
    <name evidence="13" type="primary">lpxK</name>
    <name evidence="14" type="ORF">D6850_11935</name>
</gene>
<dbReference type="AlphaFoldDB" id="A0A3A8B2K7"/>
<evidence type="ECO:0000256" key="10">
    <source>
        <dbReference type="ARBA" id="ARBA00022840"/>
    </source>
</evidence>
<evidence type="ECO:0000256" key="3">
    <source>
        <dbReference type="ARBA" id="ARBA00012071"/>
    </source>
</evidence>
<evidence type="ECO:0000256" key="6">
    <source>
        <dbReference type="ARBA" id="ARBA00022556"/>
    </source>
</evidence>
<evidence type="ECO:0000313" key="15">
    <source>
        <dbReference type="Proteomes" id="UP000281128"/>
    </source>
</evidence>
<sequence length="338" mass="35005">MRAPAFWQNPPARPGLRARLLAPLGALYARATARRLARGPRRRMGAPVICVGNINAGGTGKTPTVIALLSRLAEAGRAAHVVSRGHGGTLAGPVRVDPARHSAAEVGDEPLLIAAFAPVWVARDRAAGAAAAEAAGAQAILLDDGFQNPSLAHDLALVVVDAAAGFGNGRCIPAGPLREPVDAGLARADLLLSIGPERAQAAFEAIWGARITVPHLRGALAPLKTGMDWQGARVFAFAGIGHPEKLFATLAALGADLAGTEALEDHQPLTPALLSRLETDAARLGAQLVTTEKDAVRLPEAFRSKVLTLPVRLGIEDWSAIEAALKRIGALPQDPPPA</sequence>
<evidence type="ECO:0000256" key="9">
    <source>
        <dbReference type="ARBA" id="ARBA00022777"/>
    </source>
</evidence>
<evidence type="ECO:0000256" key="2">
    <source>
        <dbReference type="ARBA" id="ARBA00004870"/>
    </source>
</evidence>
<keyword evidence="10 13" id="KW-0067">ATP-binding</keyword>
<evidence type="ECO:0000256" key="11">
    <source>
        <dbReference type="ARBA" id="ARBA00023098"/>
    </source>
</evidence>
<dbReference type="HAMAP" id="MF_00409">
    <property type="entry name" value="LpxK"/>
    <property type="match status" value="1"/>
</dbReference>
<dbReference type="OrthoDB" id="9766423at2"/>
<dbReference type="SUPFAM" id="SSF52540">
    <property type="entry name" value="P-loop containing nucleoside triphosphate hydrolases"/>
    <property type="match status" value="1"/>
</dbReference>
<keyword evidence="15" id="KW-1185">Reference proteome</keyword>
<keyword evidence="5 13" id="KW-0444">Lipid biosynthesis</keyword>
<comment type="catalytic activity">
    <reaction evidence="13">
        <text>a lipid A disaccharide + ATP = a lipid IVA + ADP + H(+)</text>
        <dbReference type="Rhea" id="RHEA:67840"/>
        <dbReference type="ChEBI" id="CHEBI:15378"/>
        <dbReference type="ChEBI" id="CHEBI:30616"/>
        <dbReference type="ChEBI" id="CHEBI:176343"/>
        <dbReference type="ChEBI" id="CHEBI:176425"/>
        <dbReference type="ChEBI" id="CHEBI:456216"/>
        <dbReference type="EC" id="2.7.1.130"/>
    </reaction>
</comment>
<keyword evidence="8 13" id="KW-0547">Nucleotide-binding</keyword>
<comment type="caution">
    <text evidence="14">The sequence shown here is derived from an EMBL/GenBank/DDBJ whole genome shotgun (WGS) entry which is preliminary data.</text>
</comment>
<dbReference type="GO" id="GO:0009029">
    <property type="term" value="F:lipid-A 4'-kinase activity"/>
    <property type="evidence" value="ECO:0007669"/>
    <property type="project" value="UniProtKB-UniRule"/>
</dbReference>
<evidence type="ECO:0000256" key="8">
    <source>
        <dbReference type="ARBA" id="ARBA00022741"/>
    </source>
</evidence>
<dbReference type="RefSeq" id="WP_121167205.1">
    <property type="nucleotide sequence ID" value="NZ_RAPE01000003.1"/>
</dbReference>
<comment type="pathway">
    <text evidence="2 13">Glycolipid biosynthesis; lipid IV(A) biosynthesis; lipid IV(A) from (3R)-3-hydroxytetradecanoyl-[acyl-carrier-protein] and UDP-N-acetyl-alpha-D-glucosamine: step 6/6.</text>
</comment>